<dbReference type="Pfam" id="PF13581">
    <property type="entry name" value="HATPase_c_2"/>
    <property type="match status" value="1"/>
</dbReference>
<dbReference type="SUPFAM" id="SSF55874">
    <property type="entry name" value="ATPase domain of HSP90 chaperone/DNA topoisomerase II/histidine kinase"/>
    <property type="match status" value="1"/>
</dbReference>
<dbReference type="Proteomes" id="UP000669179">
    <property type="component" value="Unassembled WGS sequence"/>
</dbReference>
<gene>
    <name evidence="3" type="ORF">J4573_16800</name>
</gene>
<dbReference type="Gene3D" id="3.30.565.10">
    <property type="entry name" value="Histidine kinase-like ATPase, C-terminal domain"/>
    <property type="match status" value="1"/>
</dbReference>
<protein>
    <submittedName>
        <fullName evidence="3">ATP-binding protein</fullName>
    </submittedName>
</protein>
<dbReference type="InterPro" id="IPR036890">
    <property type="entry name" value="HATPase_C_sf"/>
</dbReference>
<keyword evidence="4" id="KW-1185">Reference proteome</keyword>
<dbReference type="AlphaFoldDB" id="A0A939T4W1"/>
<keyword evidence="3" id="KW-0547">Nucleotide-binding</keyword>
<dbReference type="GO" id="GO:0004674">
    <property type="term" value="F:protein serine/threonine kinase activity"/>
    <property type="evidence" value="ECO:0007669"/>
    <property type="project" value="UniProtKB-KW"/>
</dbReference>
<dbReference type="RefSeq" id="WP_208256425.1">
    <property type="nucleotide sequence ID" value="NZ_JAGEOJ010000006.1"/>
</dbReference>
<proteinExistence type="predicted"/>
<accession>A0A939T4W1</accession>
<evidence type="ECO:0000259" key="2">
    <source>
        <dbReference type="Pfam" id="PF13581"/>
    </source>
</evidence>
<dbReference type="InterPro" id="IPR003594">
    <property type="entry name" value="HATPase_dom"/>
</dbReference>
<keyword evidence="1" id="KW-0418">Kinase</keyword>
<dbReference type="GO" id="GO:0005524">
    <property type="term" value="F:ATP binding"/>
    <property type="evidence" value="ECO:0007669"/>
    <property type="project" value="UniProtKB-KW"/>
</dbReference>
<dbReference type="InterPro" id="IPR050267">
    <property type="entry name" value="Anti-sigma-factor_SerPK"/>
</dbReference>
<organism evidence="3 4">
    <name type="scientific">Actinomadura barringtoniae</name>
    <dbReference type="NCBI Taxonomy" id="1427535"/>
    <lineage>
        <taxon>Bacteria</taxon>
        <taxon>Bacillati</taxon>
        <taxon>Actinomycetota</taxon>
        <taxon>Actinomycetes</taxon>
        <taxon>Streptosporangiales</taxon>
        <taxon>Thermomonosporaceae</taxon>
        <taxon>Actinomadura</taxon>
    </lineage>
</organism>
<dbReference type="PANTHER" id="PTHR35526">
    <property type="entry name" value="ANTI-SIGMA-F FACTOR RSBW-RELATED"/>
    <property type="match status" value="1"/>
</dbReference>
<dbReference type="EMBL" id="JAGEOJ010000006">
    <property type="protein sequence ID" value="MBO2448764.1"/>
    <property type="molecule type" value="Genomic_DNA"/>
</dbReference>
<feature type="domain" description="Histidine kinase/HSP90-like ATPase" evidence="2">
    <location>
        <begin position="18"/>
        <end position="134"/>
    </location>
</feature>
<comment type="caution">
    <text evidence="3">The sequence shown here is derived from an EMBL/GenBank/DDBJ whole genome shotgun (WGS) entry which is preliminary data.</text>
</comment>
<keyword evidence="3" id="KW-0067">ATP-binding</keyword>
<keyword evidence="1" id="KW-0808">Transferase</keyword>
<reference evidence="3" key="1">
    <citation type="submission" date="2021-03" db="EMBL/GenBank/DDBJ databases">
        <authorList>
            <person name="Kanchanasin P."/>
            <person name="Saeng-In P."/>
            <person name="Phongsopitanun W."/>
            <person name="Yuki M."/>
            <person name="Kudo T."/>
            <person name="Ohkuma M."/>
            <person name="Tanasupawat S."/>
        </authorList>
    </citation>
    <scope>NUCLEOTIDE SEQUENCE</scope>
    <source>
        <strain evidence="3">GKU 128</strain>
    </source>
</reference>
<sequence>MITCRLRLDCGGMVSDVVAELARSLAEQGGLTPSQAYGLRLALDEITTNIAQHGYAGAGGIVDLLAGVEPGEVWVRVEDDAPPFDPRDHDPAPRLAAHPHLRPEGGYGLFLALDKLDDFAYDHVGGRNRNTLIMHRPVADQEAG</sequence>
<name>A0A939T4W1_9ACTN</name>
<evidence type="ECO:0000256" key="1">
    <source>
        <dbReference type="ARBA" id="ARBA00022527"/>
    </source>
</evidence>
<dbReference type="CDD" id="cd16936">
    <property type="entry name" value="HATPase_RsbW-like"/>
    <property type="match status" value="1"/>
</dbReference>
<dbReference type="PANTHER" id="PTHR35526:SF6">
    <property type="entry name" value="SLR1861 PROTEIN"/>
    <property type="match status" value="1"/>
</dbReference>
<evidence type="ECO:0000313" key="4">
    <source>
        <dbReference type="Proteomes" id="UP000669179"/>
    </source>
</evidence>
<keyword evidence="1" id="KW-0723">Serine/threonine-protein kinase</keyword>
<evidence type="ECO:0000313" key="3">
    <source>
        <dbReference type="EMBL" id="MBO2448764.1"/>
    </source>
</evidence>